<sequence length="196" mass="21505">MAGLIIGLSGRRGVGKSRVADHLVAHHGFRRIHPFQGGKAACVGYFTHIGATPDEAARMVNGDLKDLPCPLLPESQTPRYFMERLGQFMGVQMGPDWTIGQEIRLALERDPDARVIAESIVYEVDVIRRMGGVIVEITRDGSTLTGLETDKATALIRPDLRFENNGDSLARLGAEVDQLLERVLGHLEPDPEPEPC</sequence>
<dbReference type="InterPro" id="IPR027417">
    <property type="entry name" value="P-loop_NTPase"/>
</dbReference>
<dbReference type="Proteomes" id="UP000244224">
    <property type="component" value="Unassembled WGS sequence"/>
</dbReference>
<gene>
    <name evidence="1" type="ORF">C8N34_102378</name>
</gene>
<reference evidence="1 2" key="1">
    <citation type="submission" date="2018-04" db="EMBL/GenBank/DDBJ databases">
        <title>Genomic Encyclopedia of Archaeal and Bacterial Type Strains, Phase II (KMG-II): from individual species to whole genera.</title>
        <authorList>
            <person name="Goeker M."/>
        </authorList>
    </citation>
    <scope>NUCLEOTIDE SEQUENCE [LARGE SCALE GENOMIC DNA]</scope>
    <source>
        <strain evidence="1 2">DSM 21823</strain>
    </source>
</reference>
<keyword evidence="2" id="KW-1185">Reference proteome</keyword>
<name>A0A2T6B998_9RHOB</name>
<dbReference type="EMBL" id="QBKP01000002">
    <property type="protein sequence ID" value="PTX52598.1"/>
    <property type="molecule type" value="Genomic_DNA"/>
</dbReference>
<dbReference type="OrthoDB" id="5401711at2"/>
<evidence type="ECO:0008006" key="3">
    <source>
        <dbReference type="Google" id="ProtNLM"/>
    </source>
</evidence>
<dbReference type="Gene3D" id="3.40.50.300">
    <property type="entry name" value="P-loop containing nucleotide triphosphate hydrolases"/>
    <property type="match status" value="1"/>
</dbReference>
<accession>A0A2T6B998</accession>
<dbReference type="SUPFAM" id="SSF52540">
    <property type="entry name" value="P-loop containing nucleoside triphosphate hydrolases"/>
    <property type="match status" value="1"/>
</dbReference>
<proteinExistence type="predicted"/>
<comment type="caution">
    <text evidence="1">The sequence shown here is derived from an EMBL/GenBank/DDBJ whole genome shotgun (WGS) entry which is preliminary data.</text>
</comment>
<dbReference type="RefSeq" id="WP_108128013.1">
    <property type="nucleotide sequence ID" value="NZ_QBKP01000002.1"/>
</dbReference>
<dbReference type="AlphaFoldDB" id="A0A2T6B998"/>
<evidence type="ECO:0000313" key="2">
    <source>
        <dbReference type="Proteomes" id="UP000244224"/>
    </source>
</evidence>
<evidence type="ECO:0000313" key="1">
    <source>
        <dbReference type="EMBL" id="PTX52598.1"/>
    </source>
</evidence>
<protein>
    <recommendedName>
        <fullName evidence="3">Deoxynucleotide monophosphate kinase</fullName>
    </recommendedName>
</protein>
<organism evidence="1 2">
    <name type="scientific">Gemmobacter caeni</name>
    <dbReference type="NCBI Taxonomy" id="589035"/>
    <lineage>
        <taxon>Bacteria</taxon>
        <taxon>Pseudomonadati</taxon>
        <taxon>Pseudomonadota</taxon>
        <taxon>Alphaproteobacteria</taxon>
        <taxon>Rhodobacterales</taxon>
        <taxon>Paracoccaceae</taxon>
        <taxon>Gemmobacter</taxon>
    </lineage>
</organism>